<dbReference type="SUPFAM" id="SSF51905">
    <property type="entry name" value="FAD/NAD(P)-binding domain"/>
    <property type="match status" value="1"/>
</dbReference>
<dbReference type="AlphaFoldDB" id="A0A9D1SF72"/>
<dbReference type="InterPro" id="IPR036188">
    <property type="entry name" value="FAD/NAD-bd_sf"/>
</dbReference>
<keyword evidence="3" id="KW-0560">Oxidoreductase</keyword>
<sequence length="305" mass="32185">MYDIIIIGGGAAGMSAAVYAMRGGMKTLLLEKLSCGGQAANTYEVDNYPGFYDNPSGPELMEAFEKHAEKFGVEIKSEAVREIINADGPVKTVKTRRNTYETKTIILATGANPKKLGAEGETELAGAGVSYCATCDGPFFKGEDTVVIGGGNTAFEDALYLAGFCEHVFIMNRSKRFRASKTLVDKAAANPKITIYTDMVADRFEGAGKLERIIARNTETGEQGFINAAGVIIAIGITPDNAVAKSCGVELCERGFVKTDMYLATNVPGIFAAGDCRVSPLRQIVTAAADGAVAAASAINYVLKG</sequence>
<accession>A0A9D1SF72</accession>
<proteinExistence type="predicted"/>
<evidence type="ECO:0000256" key="1">
    <source>
        <dbReference type="ARBA" id="ARBA00022630"/>
    </source>
</evidence>
<reference evidence="7" key="2">
    <citation type="journal article" date="2021" name="PeerJ">
        <title>Extensive microbial diversity within the chicken gut microbiome revealed by metagenomics and culture.</title>
        <authorList>
            <person name="Gilroy R."/>
            <person name="Ravi A."/>
            <person name="Getino M."/>
            <person name="Pursley I."/>
            <person name="Horton D.L."/>
            <person name="Alikhan N.F."/>
            <person name="Baker D."/>
            <person name="Gharbi K."/>
            <person name="Hall N."/>
            <person name="Watson M."/>
            <person name="Adriaenssens E.M."/>
            <person name="Foster-Nyarko E."/>
            <person name="Jarju S."/>
            <person name="Secka A."/>
            <person name="Antonio M."/>
            <person name="Oren A."/>
            <person name="Chaudhuri R.R."/>
            <person name="La Ragione R."/>
            <person name="Hildebrand F."/>
            <person name="Pallen M.J."/>
        </authorList>
    </citation>
    <scope>NUCLEOTIDE SEQUENCE</scope>
    <source>
        <strain evidence="7">USAMLcec3-3695</strain>
    </source>
</reference>
<dbReference type="Pfam" id="PF07992">
    <property type="entry name" value="Pyr_redox_2"/>
    <property type="match status" value="1"/>
</dbReference>
<dbReference type="PRINTS" id="PR00368">
    <property type="entry name" value="FADPNR"/>
</dbReference>
<evidence type="ECO:0000256" key="4">
    <source>
        <dbReference type="ARBA" id="ARBA00023157"/>
    </source>
</evidence>
<dbReference type="InterPro" id="IPR008255">
    <property type="entry name" value="Pyr_nucl-diS_OxRdtase_2_AS"/>
</dbReference>
<feature type="domain" description="FAD/NAD(P)-binding" evidence="6">
    <location>
        <begin position="2"/>
        <end position="291"/>
    </location>
</feature>
<dbReference type="Proteomes" id="UP000824109">
    <property type="component" value="Unassembled WGS sequence"/>
</dbReference>
<keyword evidence="4" id="KW-1015">Disulfide bond</keyword>
<evidence type="ECO:0000256" key="3">
    <source>
        <dbReference type="ARBA" id="ARBA00023002"/>
    </source>
</evidence>
<reference evidence="7" key="1">
    <citation type="submission" date="2020-10" db="EMBL/GenBank/DDBJ databases">
        <authorList>
            <person name="Gilroy R."/>
        </authorList>
    </citation>
    <scope>NUCLEOTIDE SEQUENCE</scope>
    <source>
        <strain evidence="7">USAMLcec3-3695</strain>
    </source>
</reference>
<name>A0A9D1SF72_9FIRM</name>
<dbReference type="PANTHER" id="PTHR48105">
    <property type="entry name" value="THIOREDOXIN REDUCTASE 1-RELATED-RELATED"/>
    <property type="match status" value="1"/>
</dbReference>
<gene>
    <name evidence="7" type="ORF">IAA61_06405</name>
</gene>
<protein>
    <submittedName>
        <fullName evidence="7">FAD-dependent oxidoreductase</fullName>
    </submittedName>
</protein>
<dbReference type="InterPro" id="IPR023753">
    <property type="entry name" value="FAD/NAD-binding_dom"/>
</dbReference>
<dbReference type="Gene3D" id="3.50.50.60">
    <property type="entry name" value="FAD/NAD(P)-binding domain"/>
    <property type="match status" value="2"/>
</dbReference>
<organism evidence="7 8">
    <name type="scientific">Candidatus Ornithomonoglobus merdipullorum</name>
    <dbReference type="NCBI Taxonomy" id="2840895"/>
    <lineage>
        <taxon>Bacteria</taxon>
        <taxon>Bacillati</taxon>
        <taxon>Bacillota</taxon>
        <taxon>Clostridia</taxon>
        <taxon>Candidatus Ornithomonoglobus</taxon>
    </lineage>
</organism>
<evidence type="ECO:0000313" key="8">
    <source>
        <dbReference type="Proteomes" id="UP000824109"/>
    </source>
</evidence>
<dbReference type="InterPro" id="IPR050097">
    <property type="entry name" value="Ferredoxin-NADP_redctase_2"/>
</dbReference>
<evidence type="ECO:0000259" key="6">
    <source>
        <dbReference type="Pfam" id="PF07992"/>
    </source>
</evidence>
<dbReference type="PRINTS" id="PR00469">
    <property type="entry name" value="PNDRDTASEII"/>
</dbReference>
<keyword evidence="1" id="KW-0285">Flavoprotein</keyword>
<comment type="caution">
    <text evidence="7">The sequence shown here is derived from an EMBL/GenBank/DDBJ whole genome shotgun (WGS) entry which is preliminary data.</text>
</comment>
<dbReference type="EMBL" id="DVNB01000068">
    <property type="protein sequence ID" value="HIU57428.1"/>
    <property type="molecule type" value="Genomic_DNA"/>
</dbReference>
<dbReference type="PROSITE" id="PS00573">
    <property type="entry name" value="PYRIDINE_REDOX_2"/>
    <property type="match status" value="1"/>
</dbReference>
<keyword evidence="2" id="KW-0274">FAD</keyword>
<dbReference type="GO" id="GO:0016668">
    <property type="term" value="F:oxidoreductase activity, acting on a sulfur group of donors, NAD(P) as acceptor"/>
    <property type="evidence" value="ECO:0007669"/>
    <property type="project" value="UniProtKB-ARBA"/>
</dbReference>
<evidence type="ECO:0000256" key="2">
    <source>
        <dbReference type="ARBA" id="ARBA00022827"/>
    </source>
</evidence>
<evidence type="ECO:0000256" key="5">
    <source>
        <dbReference type="ARBA" id="ARBA00023284"/>
    </source>
</evidence>
<evidence type="ECO:0000313" key="7">
    <source>
        <dbReference type="EMBL" id="HIU57428.1"/>
    </source>
</evidence>
<keyword evidence="5" id="KW-0676">Redox-active center</keyword>